<proteinExistence type="predicted"/>
<dbReference type="Proteomes" id="UP001060336">
    <property type="component" value="Chromosome"/>
</dbReference>
<dbReference type="KEGG" id="naci:NUH88_00545"/>
<evidence type="ECO:0000313" key="2">
    <source>
        <dbReference type="Proteomes" id="UP001060336"/>
    </source>
</evidence>
<organism evidence="1 2">
    <name type="scientific">Nisaea acidiphila</name>
    <dbReference type="NCBI Taxonomy" id="1862145"/>
    <lineage>
        <taxon>Bacteria</taxon>
        <taxon>Pseudomonadati</taxon>
        <taxon>Pseudomonadota</taxon>
        <taxon>Alphaproteobacteria</taxon>
        <taxon>Rhodospirillales</taxon>
        <taxon>Thalassobaculaceae</taxon>
        <taxon>Nisaea</taxon>
    </lineage>
</organism>
<protein>
    <submittedName>
        <fullName evidence="1">Uncharacterized protein</fullName>
    </submittedName>
</protein>
<reference evidence="1" key="1">
    <citation type="submission" date="2022-08" db="EMBL/GenBank/DDBJ databases">
        <title>Nisaea acidiphila sp. nov., isolated from a marine algal debris and emended description of the genus Nisaea Urios et al. 2008.</title>
        <authorList>
            <person name="Kwon K."/>
        </authorList>
    </citation>
    <scope>NUCLEOTIDE SEQUENCE</scope>
    <source>
        <strain evidence="1">MEBiC11861</strain>
    </source>
</reference>
<evidence type="ECO:0000313" key="1">
    <source>
        <dbReference type="EMBL" id="UUX50196.1"/>
    </source>
</evidence>
<name>A0A9J7AV65_9PROT</name>
<dbReference type="AlphaFoldDB" id="A0A9J7AV65"/>
<keyword evidence="2" id="KW-1185">Reference proteome</keyword>
<sequence length="87" mass="9671">MDLDLKRIKALDGVTAILVRSSAEAEGDVAQELVIKVDFPLDGPDGGKNRKKADAVIETAEEIISEGDYFDRVTIEQVLWARERELQ</sequence>
<accession>A0A9J7AV65</accession>
<dbReference type="RefSeq" id="WP_257769295.1">
    <property type="nucleotide sequence ID" value="NZ_CP102480.1"/>
</dbReference>
<gene>
    <name evidence="1" type="ORF">NUH88_00545</name>
</gene>
<dbReference type="EMBL" id="CP102480">
    <property type="protein sequence ID" value="UUX50196.1"/>
    <property type="molecule type" value="Genomic_DNA"/>
</dbReference>